<dbReference type="PANTHER" id="PTHR13943">
    <property type="entry name" value="HRAS-LIKE SUPPRESSOR - RELATED"/>
    <property type="match status" value="1"/>
</dbReference>
<accession>A0AAY4C0I4</accession>
<dbReference type="GO" id="GO:0004623">
    <property type="term" value="F:phospholipase A2 activity"/>
    <property type="evidence" value="ECO:0007669"/>
    <property type="project" value="TreeGrafter"/>
</dbReference>
<dbReference type="Pfam" id="PF04970">
    <property type="entry name" value="LRAT"/>
    <property type="match status" value="1"/>
</dbReference>
<evidence type="ECO:0000259" key="5">
    <source>
        <dbReference type="PROSITE" id="PS51934"/>
    </source>
</evidence>
<dbReference type="Proteomes" id="UP000694580">
    <property type="component" value="Unplaced"/>
</dbReference>
<evidence type="ECO:0000256" key="4">
    <source>
        <dbReference type="ARBA" id="ARBA00023098"/>
    </source>
</evidence>
<organism evidence="6 7">
    <name type="scientific">Denticeps clupeoides</name>
    <name type="common">denticle herring</name>
    <dbReference type="NCBI Taxonomy" id="299321"/>
    <lineage>
        <taxon>Eukaryota</taxon>
        <taxon>Metazoa</taxon>
        <taxon>Chordata</taxon>
        <taxon>Craniata</taxon>
        <taxon>Vertebrata</taxon>
        <taxon>Euteleostomi</taxon>
        <taxon>Actinopterygii</taxon>
        <taxon>Neopterygii</taxon>
        <taxon>Teleostei</taxon>
        <taxon>Clupei</taxon>
        <taxon>Clupeiformes</taxon>
        <taxon>Denticipitoidei</taxon>
        <taxon>Denticipitidae</taxon>
        <taxon>Denticeps</taxon>
    </lineage>
</organism>
<dbReference type="GO" id="GO:0070292">
    <property type="term" value="P:N-acylphosphatidylethanolamine metabolic process"/>
    <property type="evidence" value="ECO:0007669"/>
    <property type="project" value="TreeGrafter"/>
</dbReference>
<dbReference type="InterPro" id="IPR007053">
    <property type="entry name" value="LRAT_dom"/>
</dbReference>
<proteinExistence type="inferred from homology"/>
<dbReference type="GO" id="GO:0008970">
    <property type="term" value="F:phospholipase A1 activity"/>
    <property type="evidence" value="ECO:0007669"/>
    <property type="project" value="TreeGrafter"/>
</dbReference>
<protein>
    <recommendedName>
        <fullName evidence="5">LRAT domain-containing protein</fullName>
    </recommendedName>
</protein>
<dbReference type="GO" id="GO:0016410">
    <property type="term" value="F:N-acyltransferase activity"/>
    <property type="evidence" value="ECO:0007669"/>
    <property type="project" value="TreeGrafter"/>
</dbReference>
<dbReference type="PANTHER" id="PTHR13943:SF31">
    <property type="entry name" value="PHOSPHOLIPASE A AND ACYLTRANSFERASE 3"/>
    <property type="match status" value="1"/>
</dbReference>
<evidence type="ECO:0000256" key="1">
    <source>
        <dbReference type="ARBA" id="ARBA00007824"/>
    </source>
</evidence>
<feature type="domain" description="LRAT" evidence="5">
    <location>
        <begin position="23"/>
        <end position="121"/>
    </location>
</feature>
<dbReference type="GO" id="GO:0005737">
    <property type="term" value="C:cytoplasm"/>
    <property type="evidence" value="ECO:0007669"/>
    <property type="project" value="TreeGrafter"/>
</dbReference>
<evidence type="ECO:0000313" key="7">
    <source>
        <dbReference type="Proteomes" id="UP000694580"/>
    </source>
</evidence>
<keyword evidence="3" id="KW-0378">Hydrolase</keyword>
<dbReference type="GeneTree" id="ENSGT00940000162660"/>
<keyword evidence="4" id="KW-0443">Lipid metabolism</keyword>
<reference evidence="6" key="2">
    <citation type="submission" date="2025-09" db="UniProtKB">
        <authorList>
            <consortium name="Ensembl"/>
        </authorList>
    </citation>
    <scope>IDENTIFICATION</scope>
</reference>
<keyword evidence="7" id="KW-1185">Reference proteome</keyword>
<dbReference type="AlphaFoldDB" id="A0AAY4C0I4"/>
<dbReference type="PROSITE" id="PS51934">
    <property type="entry name" value="LRAT"/>
    <property type="match status" value="1"/>
</dbReference>
<name>A0AAY4C0I4_9TELE</name>
<evidence type="ECO:0000313" key="6">
    <source>
        <dbReference type="Ensembl" id="ENSDCDP00010025996.1"/>
    </source>
</evidence>
<keyword evidence="2" id="KW-0808">Transferase</keyword>
<evidence type="ECO:0000256" key="2">
    <source>
        <dbReference type="ARBA" id="ARBA00022679"/>
    </source>
</evidence>
<sequence>SGIPSSEGNFSGPSVQELVPGDMMEIHRGLYCHWALYVGDGDVVHVTSSAGKLDGTFSPGGKVVVKREKLEMVVSSDRCEVNNALDRKYQPRGTDYDYHLLLENCEHFVTLLRYGKEESRQVRSLFWTAVGAAGSAGVAVLLYRGH</sequence>
<comment type="similarity">
    <text evidence="1">Belongs to the H-rev107 family.</text>
</comment>
<evidence type="ECO:0000256" key="3">
    <source>
        <dbReference type="ARBA" id="ARBA00022801"/>
    </source>
</evidence>
<reference evidence="6" key="1">
    <citation type="submission" date="2025-08" db="UniProtKB">
        <authorList>
            <consortium name="Ensembl"/>
        </authorList>
    </citation>
    <scope>IDENTIFICATION</scope>
</reference>
<dbReference type="InterPro" id="IPR051496">
    <property type="entry name" value="H-rev107_PLA/AT"/>
</dbReference>
<dbReference type="Ensembl" id="ENSDCDT00010032120.1">
    <property type="protein sequence ID" value="ENSDCDP00010025996.1"/>
    <property type="gene ID" value="ENSDCDG00010016418.1"/>
</dbReference>
<dbReference type="Gene3D" id="3.90.1720.10">
    <property type="entry name" value="endopeptidase domain like (from Nostoc punctiforme)"/>
    <property type="match status" value="1"/>
</dbReference>